<organism evidence="1 2">
    <name type="scientific">Mucilaginibacter sabulilitoris</name>
    <dbReference type="NCBI Taxonomy" id="1173583"/>
    <lineage>
        <taxon>Bacteria</taxon>
        <taxon>Pseudomonadati</taxon>
        <taxon>Bacteroidota</taxon>
        <taxon>Sphingobacteriia</taxon>
        <taxon>Sphingobacteriales</taxon>
        <taxon>Sphingobacteriaceae</taxon>
        <taxon>Mucilaginibacter</taxon>
    </lineage>
</organism>
<accession>A0ABZ0TSW5</accession>
<reference evidence="1 2" key="1">
    <citation type="submission" date="2023-11" db="EMBL/GenBank/DDBJ databases">
        <title>Analysis of the Genomes of Mucilaginibacter gossypii cycad 4 and M. sabulilitoris SNA2: microbes with the potential for plant growth promotion.</title>
        <authorList>
            <person name="Hirsch A.M."/>
            <person name="Humm E."/>
            <person name="Rubbi M."/>
            <person name="Del Vecchio G."/>
            <person name="Ha S.M."/>
            <person name="Pellegrini M."/>
            <person name="Gunsalus R.P."/>
        </authorList>
    </citation>
    <scope>NUCLEOTIDE SEQUENCE [LARGE SCALE GENOMIC DNA]</scope>
    <source>
        <strain evidence="1 2">SNA2</strain>
    </source>
</reference>
<sequence>MTENLAMAKSLFKVPSFIQIIFGHAYLHTRFQYLRKDTKSTAKGAKSLQFKLLYFFVLNTLSYTSIHYKKVSNSVPTKMESIHTKNTCDQIDYRCFFKLKDYGPINKNQVPAYRSIVCGHNIGLAIGGLNVYCNRNGQRVFEFVVKD</sequence>
<dbReference type="Proteomes" id="UP001324380">
    <property type="component" value="Chromosome"/>
</dbReference>
<dbReference type="RefSeq" id="WP_321564665.1">
    <property type="nucleotide sequence ID" value="NZ_CP139558.1"/>
</dbReference>
<keyword evidence="2" id="KW-1185">Reference proteome</keyword>
<evidence type="ECO:0000313" key="1">
    <source>
        <dbReference type="EMBL" id="WPU95557.1"/>
    </source>
</evidence>
<proteinExistence type="predicted"/>
<evidence type="ECO:0000313" key="2">
    <source>
        <dbReference type="Proteomes" id="UP001324380"/>
    </source>
</evidence>
<gene>
    <name evidence="1" type="ORF">SNE25_08480</name>
</gene>
<dbReference type="EMBL" id="CP139558">
    <property type="protein sequence ID" value="WPU95557.1"/>
    <property type="molecule type" value="Genomic_DNA"/>
</dbReference>
<name>A0ABZ0TSW5_9SPHI</name>
<protein>
    <submittedName>
        <fullName evidence="1">Uncharacterized protein</fullName>
    </submittedName>
</protein>